<dbReference type="Gene3D" id="1.10.3760.10">
    <property type="entry name" value="PgpA-like"/>
    <property type="match status" value="1"/>
</dbReference>
<dbReference type="KEGG" id="hms:HMU13490"/>
<sequence length="161" mass="17606">MNFYRECFLTLFFSGKSPIAPGTMGSVVAMILGIPLLWYSSEMIFLLAILIGIIASKQIDIYEAQKGMHDPKEIVIDELVGMWIAMGIAGGGMGGISFMLLGFCFLFFRILDIKKPSFIGRVDREVKGGLGVVLDDALAGVFAGIITLLLLKIWGFFAPIF</sequence>
<dbReference type="EMBL" id="FN555004">
    <property type="protein sequence ID" value="CBG40603.1"/>
    <property type="molecule type" value="Genomic_DNA"/>
</dbReference>
<dbReference type="SUPFAM" id="SSF101307">
    <property type="entry name" value="YutG-like"/>
    <property type="match status" value="1"/>
</dbReference>
<dbReference type="eggNOG" id="COG1267">
    <property type="taxonomic scope" value="Bacteria"/>
</dbReference>
<dbReference type="HOGENOM" id="CLU_103734_1_0_7"/>
<dbReference type="InterPro" id="IPR007686">
    <property type="entry name" value="YutG/PgpA"/>
</dbReference>
<keyword evidence="1" id="KW-0472">Membrane</keyword>
<dbReference type="STRING" id="679897.HMU13490"/>
<keyword evidence="4" id="KW-1185">Reference proteome</keyword>
<name>D3UJC8_HELM1</name>
<dbReference type="InterPro" id="IPR026037">
    <property type="entry name" value="PgpA"/>
</dbReference>
<protein>
    <submittedName>
        <fullName evidence="3">Putative phosphatidylglycerophosphatase</fullName>
        <ecNumber evidence="3">3.1.3.27</ecNumber>
    </submittedName>
</protein>
<dbReference type="AlphaFoldDB" id="D3UJC8"/>
<evidence type="ECO:0000313" key="3">
    <source>
        <dbReference type="EMBL" id="CBG40603.1"/>
    </source>
</evidence>
<accession>D3UJC8</accession>
<feature type="transmembrane region" description="Helical" evidence="1">
    <location>
        <begin position="82"/>
        <end position="108"/>
    </location>
</feature>
<dbReference type="GO" id="GO:0008962">
    <property type="term" value="F:phosphatidylglycerophosphatase activity"/>
    <property type="evidence" value="ECO:0007669"/>
    <property type="project" value="UniProtKB-EC"/>
</dbReference>
<dbReference type="PIRSF" id="PIRSF006162">
    <property type="entry name" value="PgpA"/>
    <property type="match status" value="1"/>
</dbReference>
<feature type="transmembrane region" description="Helical" evidence="1">
    <location>
        <begin position="19"/>
        <end position="39"/>
    </location>
</feature>
<organism evidence="3 4">
    <name type="scientific">Helicobacter mustelae (strain ATCC 43772 / CCUG 25715 / CIP 103759 / LMG 18044 / NCTC 12198 / R85-136P)</name>
    <name type="common">Campylobacter mustelae</name>
    <dbReference type="NCBI Taxonomy" id="679897"/>
    <lineage>
        <taxon>Bacteria</taxon>
        <taxon>Pseudomonadati</taxon>
        <taxon>Campylobacterota</taxon>
        <taxon>Epsilonproteobacteria</taxon>
        <taxon>Campylobacterales</taxon>
        <taxon>Helicobacteraceae</taxon>
        <taxon>Helicobacter</taxon>
    </lineage>
</organism>
<evidence type="ECO:0000259" key="2">
    <source>
        <dbReference type="Pfam" id="PF04608"/>
    </source>
</evidence>
<feature type="transmembrane region" description="Helical" evidence="1">
    <location>
        <begin position="44"/>
        <end position="62"/>
    </location>
</feature>
<feature type="domain" description="YutG/PgpA" evidence="2">
    <location>
        <begin position="9"/>
        <end position="150"/>
    </location>
</feature>
<dbReference type="PANTHER" id="PTHR36305">
    <property type="entry name" value="PHOSPHATIDYLGLYCEROPHOSPHATASE A"/>
    <property type="match status" value="1"/>
</dbReference>
<dbReference type="Pfam" id="PF04608">
    <property type="entry name" value="PgpA"/>
    <property type="match status" value="1"/>
</dbReference>
<gene>
    <name evidence="3" type="primary">pgpA</name>
    <name evidence="3" type="ordered locus">HMU13490</name>
</gene>
<dbReference type="EC" id="3.1.3.27" evidence="3"/>
<dbReference type="UniPathway" id="UPA00084">
    <property type="reaction ID" value="UER00504"/>
</dbReference>
<dbReference type="Proteomes" id="UP000001522">
    <property type="component" value="Chromosome"/>
</dbReference>
<evidence type="ECO:0000313" key="4">
    <source>
        <dbReference type="Proteomes" id="UP000001522"/>
    </source>
</evidence>
<keyword evidence="1" id="KW-1133">Transmembrane helix</keyword>
<keyword evidence="1" id="KW-0812">Transmembrane</keyword>
<feature type="transmembrane region" description="Helical" evidence="1">
    <location>
        <begin position="129"/>
        <end position="157"/>
    </location>
</feature>
<proteinExistence type="predicted"/>
<dbReference type="PANTHER" id="PTHR36305:SF1">
    <property type="entry name" value="PHOSPHATIDYLGLYCEROPHOSPHATASE A"/>
    <property type="match status" value="1"/>
</dbReference>
<dbReference type="GO" id="GO:0006655">
    <property type="term" value="P:phosphatidylglycerol biosynthetic process"/>
    <property type="evidence" value="ECO:0007669"/>
    <property type="project" value="UniProtKB-UniPathway"/>
</dbReference>
<dbReference type="CDD" id="cd06971">
    <property type="entry name" value="PgpA"/>
    <property type="match status" value="1"/>
</dbReference>
<keyword evidence="3" id="KW-0378">Hydrolase</keyword>
<evidence type="ECO:0000256" key="1">
    <source>
        <dbReference type="SAM" id="Phobius"/>
    </source>
</evidence>
<reference evidence="3 4" key="1">
    <citation type="journal article" date="2010" name="BMC Genomics">
        <title>Comparative genomics and proteomics of Helicobacter mustelae, an ulcerogenic and carcinogenic gastric pathogen.</title>
        <authorList>
            <person name="O'Toole P.W."/>
            <person name="Snelling W.J."/>
            <person name="Canchaya C."/>
            <person name="Forde B.M."/>
            <person name="Hardie K.R."/>
            <person name="Josenhans C."/>
            <person name="Graham R.L.J."/>
            <person name="McMullan G."/>
            <person name="Parkhill J."/>
            <person name="Belda E."/>
            <person name="Bentley S.D."/>
        </authorList>
    </citation>
    <scope>NUCLEOTIDE SEQUENCE [LARGE SCALE GENOMIC DNA]</scope>
    <source>
        <strain evidence="4">ATCC 43772 / LMG 18044 / NCTC 12198 / 12198</strain>
    </source>
</reference>
<dbReference type="RefSeq" id="WP_013023670.1">
    <property type="nucleotide sequence ID" value="NC_013949.1"/>
</dbReference>
<dbReference type="InterPro" id="IPR036681">
    <property type="entry name" value="PgpA-like_sf"/>
</dbReference>